<keyword evidence="5 6" id="KW-0804">Transcription</keyword>
<keyword evidence="10" id="KW-1185">Reference proteome</keyword>
<evidence type="ECO:0000256" key="1">
    <source>
        <dbReference type="ARBA" id="ARBA00005952"/>
    </source>
</evidence>
<keyword evidence="2 6" id="KW-0889">Transcription antitermination</keyword>
<evidence type="ECO:0000256" key="6">
    <source>
        <dbReference type="HAMAP-Rule" id="MF_00073"/>
    </source>
</evidence>
<feature type="compositionally biased region" description="Low complexity" evidence="7">
    <location>
        <begin position="146"/>
        <end position="162"/>
    </location>
</feature>
<evidence type="ECO:0000256" key="3">
    <source>
        <dbReference type="ARBA" id="ARBA00022884"/>
    </source>
</evidence>
<dbReference type="GO" id="GO:0005829">
    <property type="term" value="C:cytosol"/>
    <property type="evidence" value="ECO:0007669"/>
    <property type="project" value="TreeGrafter"/>
</dbReference>
<comment type="similarity">
    <text evidence="1 6">Belongs to the NusB family.</text>
</comment>
<dbReference type="InterPro" id="IPR006027">
    <property type="entry name" value="NusB_RsmB_TIM44"/>
</dbReference>
<dbReference type="PANTHER" id="PTHR11078:SF3">
    <property type="entry name" value="ANTITERMINATION NUSB DOMAIN-CONTAINING PROTEIN"/>
    <property type="match status" value="1"/>
</dbReference>
<keyword evidence="3 6" id="KW-0694">RNA-binding</keyword>
<comment type="function">
    <text evidence="6">Involved in transcription antitermination. Required for transcription of ribosomal RNA (rRNA) genes. Binds specifically to the boxA antiterminator sequence of the ribosomal RNA (rrn) operons.</text>
</comment>
<keyword evidence="4 6" id="KW-0805">Transcription regulation</keyword>
<dbReference type="GO" id="GO:0006353">
    <property type="term" value="P:DNA-templated transcription termination"/>
    <property type="evidence" value="ECO:0007669"/>
    <property type="project" value="UniProtKB-UniRule"/>
</dbReference>
<dbReference type="GO" id="GO:0031564">
    <property type="term" value="P:transcription antitermination"/>
    <property type="evidence" value="ECO:0007669"/>
    <property type="project" value="UniProtKB-KW"/>
</dbReference>
<dbReference type="Pfam" id="PF01029">
    <property type="entry name" value="NusB"/>
    <property type="match status" value="1"/>
</dbReference>
<evidence type="ECO:0000256" key="4">
    <source>
        <dbReference type="ARBA" id="ARBA00023015"/>
    </source>
</evidence>
<organism evidence="9 10">
    <name type="scientific">Heliomicrobium undosum</name>
    <dbReference type="NCBI Taxonomy" id="121734"/>
    <lineage>
        <taxon>Bacteria</taxon>
        <taxon>Bacillati</taxon>
        <taxon>Bacillota</taxon>
        <taxon>Clostridia</taxon>
        <taxon>Eubacteriales</taxon>
        <taxon>Heliobacteriaceae</taxon>
        <taxon>Heliomicrobium</taxon>
    </lineage>
</organism>
<name>A0A845KYC0_9FIRM</name>
<feature type="domain" description="NusB/RsmB/TIM44" evidence="8">
    <location>
        <begin position="5"/>
        <end position="130"/>
    </location>
</feature>
<evidence type="ECO:0000313" key="9">
    <source>
        <dbReference type="EMBL" id="MZP28453.1"/>
    </source>
</evidence>
<dbReference type="Gene3D" id="1.10.940.10">
    <property type="entry name" value="NusB-like"/>
    <property type="match status" value="1"/>
</dbReference>
<reference evidence="9 10" key="1">
    <citation type="submission" date="2020-01" db="EMBL/GenBank/DDBJ databases">
        <title>Whole-genome sequence of Heliobacterium undosum DSM 13378.</title>
        <authorList>
            <person name="Kyndt J.A."/>
            <person name="Meyer T.E."/>
        </authorList>
    </citation>
    <scope>NUCLEOTIDE SEQUENCE [LARGE SCALE GENOMIC DNA]</scope>
    <source>
        <strain evidence="9 10">DSM 13378</strain>
    </source>
</reference>
<comment type="caution">
    <text evidence="9">The sequence shown here is derived from an EMBL/GenBank/DDBJ whole genome shotgun (WGS) entry which is preliminary data.</text>
</comment>
<proteinExistence type="inferred from homology"/>
<dbReference type="NCBIfam" id="TIGR01951">
    <property type="entry name" value="nusB"/>
    <property type="match status" value="1"/>
</dbReference>
<evidence type="ECO:0000256" key="7">
    <source>
        <dbReference type="SAM" id="MobiDB-lite"/>
    </source>
</evidence>
<dbReference type="InterPro" id="IPR011605">
    <property type="entry name" value="NusB_fam"/>
</dbReference>
<dbReference type="InterPro" id="IPR035926">
    <property type="entry name" value="NusB-like_sf"/>
</dbReference>
<dbReference type="AlphaFoldDB" id="A0A845KYC0"/>
<evidence type="ECO:0000259" key="8">
    <source>
        <dbReference type="Pfam" id="PF01029"/>
    </source>
</evidence>
<dbReference type="Proteomes" id="UP000463470">
    <property type="component" value="Unassembled WGS sequence"/>
</dbReference>
<feature type="region of interest" description="Disordered" evidence="7">
    <location>
        <begin position="135"/>
        <end position="184"/>
    </location>
</feature>
<evidence type="ECO:0000256" key="5">
    <source>
        <dbReference type="ARBA" id="ARBA00023163"/>
    </source>
</evidence>
<evidence type="ECO:0000313" key="10">
    <source>
        <dbReference type="Proteomes" id="UP000463470"/>
    </source>
</evidence>
<dbReference type="EMBL" id="WXEY01000001">
    <property type="protein sequence ID" value="MZP28453.1"/>
    <property type="molecule type" value="Genomic_DNA"/>
</dbReference>
<dbReference type="RefSeq" id="WP_161253897.1">
    <property type="nucleotide sequence ID" value="NZ_WXEY01000001.1"/>
</dbReference>
<dbReference type="OrthoDB" id="9811381at2"/>
<dbReference type="GO" id="GO:0003723">
    <property type="term" value="F:RNA binding"/>
    <property type="evidence" value="ECO:0007669"/>
    <property type="project" value="UniProtKB-UniRule"/>
</dbReference>
<dbReference type="HAMAP" id="MF_00073">
    <property type="entry name" value="NusB"/>
    <property type="match status" value="1"/>
</dbReference>
<gene>
    <name evidence="6 9" type="primary">nusB</name>
    <name evidence="9" type="ORF">GTO91_01780</name>
</gene>
<dbReference type="PANTHER" id="PTHR11078">
    <property type="entry name" value="N UTILIZATION SUBSTANCE PROTEIN B-RELATED"/>
    <property type="match status" value="1"/>
</dbReference>
<accession>A0A845KYC0</accession>
<dbReference type="SUPFAM" id="SSF48013">
    <property type="entry name" value="NusB-like"/>
    <property type="match status" value="1"/>
</dbReference>
<evidence type="ECO:0000256" key="2">
    <source>
        <dbReference type="ARBA" id="ARBA00022814"/>
    </source>
</evidence>
<sequence>MSRRQGRETALQTLFMADVGRMEPADALQYASEEFGISEAAAAFARELVEGAVANRETIDGNIRRLAKEWNLERMPHVDRNLLRVAIFEMLFRKDIPLNAAINEAIELAKIYANEESAKFVNGILGQLAREIRESRGEKTPAQEGAPAAVTNPVTTTVIPETAANPETLSMAEQDARPPGVNEV</sequence>
<protein>
    <recommendedName>
        <fullName evidence="6">Transcription antitermination protein NusB</fullName>
    </recommendedName>
    <alternativeName>
        <fullName evidence="6">Antitermination factor NusB</fullName>
    </alternativeName>
</protein>